<dbReference type="Gene3D" id="6.10.140.140">
    <property type="match status" value="1"/>
</dbReference>
<protein>
    <recommendedName>
        <fullName evidence="1">KRAB domain-containing protein</fullName>
    </recommendedName>
</protein>
<dbReference type="Proteomes" id="UP000823872">
    <property type="component" value="Chromosome B3"/>
</dbReference>
<keyword evidence="3" id="KW-1185">Reference proteome</keyword>
<dbReference type="InterPro" id="IPR036051">
    <property type="entry name" value="KRAB_dom_sf"/>
</dbReference>
<dbReference type="SMART" id="SM00349">
    <property type="entry name" value="KRAB"/>
    <property type="match status" value="1"/>
</dbReference>
<reference evidence="2 3" key="1">
    <citation type="submission" date="2021-02" db="EMBL/GenBank/DDBJ databases">
        <title>Safari Cat Assemblies.</title>
        <authorList>
            <person name="Bredemeyer K.R."/>
            <person name="Murphy W.J."/>
        </authorList>
    </citation>
    <scope>NUCLEOTIDE SEQUENCE [LARGE SCALE GENOMIC DNA]</scope>
</reference>
<sequence length="108" mass="12390">MSANQTSPKKFLILVPEEHDISYEGLVSFRDVAIDFSREEWQHLDLVQRSLYWDVMLETYSHLSGHDLTFHEFKPHFGLWADGLEPALDSVSPPLSAPPPFSLSFSEK</sequence>
<dbReference type="Pfam" id="PF01352">
    <property type="entry name" value="KRAB"/>
    <property type="match status" value="1"/>
</dbReference>
<evidence type="ECO:0000259" key="1">
    <source>
        <dbReference type="PROSITE" id="PS50805"/>
    </source>
</evidence>
<name>A0ABI7X373_FELCA</name>
<evidence type="ECO:0000313" key="3">
    <source>
        <dbReference type="Proteomes" id="UP000823872"/>
    </source>
</evidence>
<accession>A0ABI7X373</accession>
<dbReference type="PANTHER" id="PTHR23232">
    <property type="entry name" value="KRAB DOMAIN C2H2 ZINC FINGER"/>
    <property type="match status" value="1"/>
</dbReference>
<reference evidence="2" key="3">
    <citation type="submission" date="2025-09" db="UniProtKB">
        <authorList>
            <consortium name="Ensembl"/>
        </authorList>
    </citation>
    <scope>IDENTIFICATION</scope>
    <source>
        <strain evidence="2">breed Abyssinian</strain>
    </source>
</reference>
<organism evidence="2 3">
    <name type="scientific">Felis catus</name>
    <name type="common">Cat</name>
    <name type="synonym">Felis silvestris catus</name>
    <dbReference type="NCBI Taxonomy" id="9685"/>
    <lineage>
        <taxon>Eukaryota</taxon>
        <taxon>Metazoa</taxon>
        <taxon>Chordata</taxon>
        <taxon>Craniata</taxon>
        <taxon>Vertebrata</taxon>
        <taxon>Euteleostomi</taxon>
        <taxon>Mammalia</taxon>
        <taxon>Eutheria</taxon>
        <taxon>Laurasiatheria</taxon>
        <taxon>Carnivora</taxon>
        <taxon>Feliformia</taxon>
        <taxon>Felidae</taxon>
        <taxon>Felinae</taxon>
        <taxon>Felis</taxon>
    </lineage>
</organism>
<dbReference type="InterPro" id="IPR001909">
    <property type="entry name" value="KRAB"/>
</dbReference>
<dbReference type="CDD" id="cd07765">
    <property type="entry name" value="KRAB_A-box"/>
    <property type="match status" value="1"/>
</dbReference>
<evidence type="ECO:0000313" key="2">
    <source>
        <dbReference type="Ensembl" id="ENSFCTP00005016967.1"/>
    </source>
</evidence>
<feature type="domain" description="KRAB" evidence="1">
    <location>
        <begin position="27"/>
        <end position="100"/>
    </location>
</feature>
<reference evidence="2" key="2">
    <citation type="submission" date="2025-08" db="UniProtKB">
        <authorList>
            <consortium name="Ensembl"/>
        </authorList>
    </citation>
    <scope>IDENTIFICATION</scope>
    <source>
        <strain evidence="2">breed Abyssinian</strain>
    </source>
</reference>
<dbReference type="PANTHER" id="PTHR23232:SF165">
    <property type="entry name" value="KRAB DOMAIN-CONTAINING PROTEIN"/>
    <property type="match status" value="1"/>
</dbReference>
<proteinExistence type="predicted"/>
<dbReference type="SUPFAM" id="SSF109640">
    <property type="entry name" value="KRAB domain (Kruppel-associated box)"/>
    <property type="match status" value="1"/>
</dbReference>
<dbReference type="PROSITE" id="PS50805">
    <property type="entry name" value="KRAB"/>
    <property type="match status" value="1"/>
</dbReference>
<dbReference type="InterPro" id="IPR050169">
    <property type="entry name" value="Krueppel_C2H2_ZnF"/>
</dbReference>
<dbReference type="Ensembl" id="ENSFCTT00005026140.1">
    <property type="protein sequence ID" value="ENSFCTP00005016967.1"/>
    <property type="gene ID" value="ENSFCTG00005009382.1"/>
</dbReference>
<dbReference type="GeneTree" id="ENSGT00940000165456"/>